<reference evidence="1 2" key="1">
    <citation type="journal article" date="2017" name="Gigascience">
        <title>Draft genome of the honey bee ectoparasitic mite, Tropilaelaps mercedesae, is shaped by the parasitic life history.</title>
        <authorList>
            <person name="Dong X."/>
            <person name="Armstrong S.D."/>
            <person name="Xia D."/>
            <person name="Makepeace B.L."/>
            <person name="Darby A.C."/>
            <person name="Kadowaki T."/>
        </authorList>
    </citation>
    <scope>NUCLEOTIDE SEQUENCE [LARGE SCALE GENOMIC DNA]</scope>
    <source>
        <strain evidence="1">Wuxi-XJTLU</strain>
    </source>
</reference>
<dbReference type="EMBL" id="MNPL01007782">
    <property type="protein sequence ID" value="OQR74554.1"/>
    <property type="molecule type" value="Genomic_DNA"/>
</dbReference>
<evidence type="ECO:0000313" key="2">
    <source>
        <dbReference type="Proteomes" id="UP000192247"/>
    </source>
</evidence>
<sequence length="174" mass="17203">MTSSHPGPAASTAPWIYVADGAGFRTNISTNKQETTPFLAASASYNTAPAVAAYAVPTAVAAPVSTAKATSYSSAINQRTIHAAPVSVAASVLFARIAAPVLSFPISMSVLSALIAAPVLSAPIAVAKSTSYSSAVNHGTIYAAPVLSVSVAAPVLSAPVAASVVSAPIVVARL</sequence>
<evidence type="ECO:0000313" key="1">
    <source>
        <dbReference type="EMBL" id="OQR74554.1"/>
    </source>
</evidence>
<gene>
    <name evidence="1" type="ORF">BIW11_03405</name>
</gene>
<accession>A0A1V9XM13</accession>
<dbReference type="InParanoid" id="A0A1V9XM13"/>
<dbReference type="AlphaFoldDB" id="A0A1V9XM13"/>
<comment type="caution">
    <text evidence="1">The sequence shown here is derived from an EMBL/GenBank/DDBJ whole genome shotgun (WGS) entry which is preliminary data.</text>
</comment>
<proteinExistence type="predicted"/>
<keyword evidence="2" id="KW-1185">Reference proteome</keyword>
<protein>
    <submittedName>
        <fullName evidence="1">Uncharacterized protein</fullName>
    </submittedName>
</protein>
<dbReference type="Proteomes" id="UP000192247">
    <property type="component" value="Unassembled WGS sequence"/>
</dbReference>
<name>A0A1V9XM13_9ACAR</name>
<organism evidence="1 2">
    <name type="scientific">Tropilaelaps mercedesae</name>
    <dbReference type="NCBI Taxonomy" id="418985"/>
    <lineage>
        <taxon>Eukaryota</taxon>
        <taxon>Metazoa</taxon>
        <taxon>Ecdysozoa</taxon>
        <taxon>Arthropoda</taxon>
        <taxon>Chelicerata</taxon>
        <taxon>Arachnida</taxon>
        <taxon>Acari</taxon>
        <taxon>Parasitiformes</taxon>
        <taxon>Mesostigmata</taxon>
        <taxon>Gamasina</taxon>
        <taxon>Dermanyssoidea</taxon>
        <taxon>Laelapidae</taxon>
        <taxon>Tropilaelaps</taxon>
    </lineage>
</organism>